<dbReference type="SUPFAM" id="SSF53137">
    <property type="entry name" value="Translational machinery components"/>
    <property type="match status" value="1"/>
</dbReference>
<gene>
    <name evidence="4" type="ORF">AK812_SmicGene38203</name>
</gene>
<dbReference type="GO" id="GO:0006412">
    <property type="term" value="P:translation"/>
    <property type="evidence" value="ECO:0007669"/>
    <property type="project" value="InterPro"/>
</dbReference>
<dbReference type="OrthoDB" id="418306at2759"/>
<evidence type="ECO:0000313" key="4">
    <source>
        <dbReference type="EMBL" id="OLP81273.1"/>
    </source>
</evidence>
<dbReference type="AlphaFoldDB" id="A0A1Q9CE99"/>
<sequence length="288" mass="31182">MGCPRTPRAEKRCGRFRVAGTSLAIVLTESSALFRLRAVAVSFGSGAVEDPKARLGPTMPEVEEKPKKEPREAQKKMDFWQQSTCCPQERSCAMRWLFLAALPLCHAFLAPSPQGLEGLRSRSFSRGALSSEVPAARSSPSNKVQWGVTGAAAAILASLVRSRRTCLAAMQMKQSKVSRLKGGAMLTVRKSKNNAHVALCDKKGEIVWCTTEKRYGPLLPNANRAIEAALFVADKLGVESIVLQVKGAPGALGSIIATIRSSGINVTQAYVRNTIQYGGCRPRLMRRV</sequence>
<reference evidence="4 5" key="1">
    <citation type="submission" date="2016-02" db="EMBL/GenBank/DDBJ databases">
        <title>Genome analysis of coral dinoflagellate symbionts highlights evolutionary adaptations to a symbiotic lifestyle.</title>
        <authorList>
            <person name="Aranda M."/>
            <person name="Li Y."/>
            <person name="Liew Y.J."/>
            <person name="Baumgarten S."/>
            <person name="Simakov O."/>
            <person name="Wilson M."/>
            <person name="Piel J."/>
            <person name="Ashoor H."/>
            <person name="Bougouffa S."/>
            <person name="Bajic V.B."/>
            <person name="Ryu T."/>
            <person name="Ravasi T."/>
            <person name="Bayer T."/>
            <person name="Micklem G."/>
            <person name="Kim H."/>
            <person name="Bhak J."/>
            <person name="Lajeunesse T.C."/>
            <person name="Voolstra C.R."/>
        </authorList>
    </citation>
    <scope>NUCLEOTIDE SEQUENCE [LARGE SCALE GENOMIC DNA]</scope>
    <source>
        <strain evidence="4 5">CCMP2467</strain>
    </source>
</reference>
<evidence type="ECO:0000256" key="2">
    <source>
        <dbReference type="ARBA" id="ARBA00023274"/>
    </source>
</evidence>
<evidence type="ECO:0000256" key="3">
    <source>
        <dbReference type="SAM" id="MobiDB-lite"/>
    </source>
</evidence>
<protein>
    <recommendedName>
        <fullName evidence="6">30S ribosomal protein S11</fullName>
    </recommendedName>
</protein>
<accession>A0A1Q9CE99</accession>
<evidence type="ECO:0000256" key="1">
    <source>
        <dbReference type="ARBA" id="ARBA00022980"/>
    </source>
</evidence>
<keyword evidence="5" id="KW-1185">Reference proteome</keyword>
<dbReference type="GO" id="GO:0003735">
    <property type="term" value="F:structural constituent of ribosome"/>
    <property type="evidence" value="ECO:0007669"/>
    <property type="project" value="InterPro"/>
</dbReference>
<name>A0A1Q9CE99_SYMMI</name>
<comment type="caution">
    <text evidence="4">The sequence shown here is derived from an EMBL/GenBank/DDBJ whole genome shotgun (WGS) entry which is preliminary data.</text>
</comment>
<dbReference type="Gene3D" id="3.30.420.80">
    <property type="entry name" value="Ribosomal protein S11"/>
    <property type="match status" value="1"/>
</dbReference>
<feature type="compositionally biased region" description="Basic and acidic residues" evidence="3">
    <location>
        <begin position="62"/>
        <end position="74"/>
    </location>
</feature>
<dbReference type="InterPro" id="IPR036967">
    <property type="entry name" value="Ribosomal_uS11_sf"/>
</dbReference>
<keyword evidence="1" id="KW-0689">Ribosomal protein</keyword>
<evidence type="ECO:0000313" key="5">
    <source>
        <dbReference type="Proteomes" id="UP000186817"/>
    </source>
</evidence>
<keyword evidence="2" id="KW-0687">Ribonucleoprotein</keyword>
<dbReference type="EMBL" id="LSRX01001297">
    <property type="protein sequence ID" value="OLP81273.1"/>
    <property type="molecule type" value="Genomic_DNA"/>
</dbReference>
<organism evidence="4 5">
    <name type="scientific">Symbiodinium microadriaticum</name>
    <name type="common">Dinoflagellate</name>
    <name type="synonym">Zooxanthella microadriatica</name>
    <dbReference type="NCBI Taxonomy" id="2951"/>
    <lineage>
        <taxon>Eukaryota</taxon>
        <taxon>Sar</taxon>
        <taxon>Alveolata</taxon>
        <taxon>Dinophyceae</taxon>
        <taxon>Suessiales</taxon>
        <taxon>Symbiodiniaceae</taxon>
        <taxon>Symbiodinium</taxon>
    </lineage>
</organism>
<dbReference type="GO" id="GO:0005840">
    <property type="term" value="C:ribosome"/>
    <property type="evidence" value="ECO:0007669"/>
    <property type="project" value="UniProtKB-KW"/>
</dbReference>
<feature type="region of interest" description="Disordered" evidence="3">
    <location>
        <begin position="52"/>
        <end position="74"/>
    </location>
</feature>
<dbReference type="GO" id="GO:1990904">
    <property type="term" value="C:ribonucleoprotein complex"/>
    <property type="evidence" value="ECO:0007669"/>
    <property type="project" value="UniProtKB-KW"/>
</dbReference>
<evidence type="ECO:0008006" key="6">
    <source>
        <dbReference type="Google" id="ProtNLM"/>
    </source>
</evidence>
<proteinExistence type="predicted"/>
<dbReference type="Proteomes" id="UP000186817">
    <property type="component" value="Unassembled WGS sequence"/>
</dbReference>